<dbReference type="AlphaFoldDB" id="A0AAV3UZW9"/>
<protein>
    <recommendedName>
        <fullName evidence="3">Transposase</fullName>
    </recommendedName>
</protein>
<comment type="caution">
    <text evidence="1">The sequence shown here is derived from an EMBL/GenBank/DDBJ whole genome shotgun (WGS) entry which is preliminary data.</text>
</comment>
<accession>A0AAV3UZW9</accession>
<sequence length="38" mass="4651">MNHPRYKARFAFCTSFVHLPQFRAKLVQLSLLYYLYNL</sequence>
<evidence type="ECO:0000313" key="1">
    <source>
        <dbReference type="EMBL" id="GAC10203.1"/>
    </source>
</evidence>
<evidence type="ECO:0008006" key="3">
    <source>
        <dbReference type="Google" id="ProtNLM"/>
    </source>
</evidence>
<reference evidence="1 2" key="1">
    <citation type="journal article" date="2017" name="Antonie Van Leeuwenhoek">
        <title>Rhizobium rhizosphaerae sp. nov., a novel species isolated from rice rhizosphere.</title>
        <authorList>
            <person name="Zhao J.J."/>
            <person name="Zhang J."/>
            <person name="Zhang R.J."/>
            <person name="Zhang C.W."/>
            <person name="Yin H.Q."/>
            <person name="Zhang X.X."/>
        </authorList>
    </citation>
    <scope>NUCLEOTIDE SEQUENCE [LARGE SCALE GENOMIC DNA]</scope>
    <source>
        <strain evidence="1 2">S18K6</strain>
    </source>
</reference>
<dbReference type="EMBL" id="BAEM01000032">
    <property type="protein sequence ID" value="GAC10203.1"/>
    <property type="molecule type" value="Genomic_DNA"/>
</dbReference>
<gene>
    <name evidence="1" type="ORF">GCHA_2253</name>
</gene>
<organism evidence="1 2">
    <name type="scientific">Paraglaciecola chathamensis S18K6</name>
    <dbReference type="NCBI Taxonomy" id="1127672"/>
    <lineage>
        <taxon>Bacteria</taxon>
        <taxon>Pseudomonadati</taxon>
        <taxon>Pseudomonadota</taxon>
        <taxon>Gammaproteobacteria</taxon>
        <taxon>Alteromonadales</taxon>
        <taxon>Alteromonadaceae</taxon>
        <taxon>Paraglaciecola</taxon>
    </lineage>
</organism>
<proteinExistence type="predicted"/>
<evidence type="ECO:0000313" key="2">
    <source>
        <dbReference type="Proteomes" id="UP000006320"/>
    </source>
</evidence>
<name>A0AAV3UZW9_9ALTE</name>
<dbReference type="Proteomes" id="UP000006320">
    <property type="component" value="Unassembled WGS sequence"/>
</dbReference>